<evidence type="ECO:0000256" key="6">
    <source>
        <dbReference type="ARBA" id="ARBA00022840"/>
    </source>
</evidence>
<dbReference type="InterPro" id="IPR050095">
    <property type="entry name" value="ECF_ABC_transporter_ATP-bd"/>
</dbReference>
<dbReference type="PANTHER" id="PTHR43553">
    <property type="entry name" value="HEAVY METAL TRANSPORTER"/>
    <property type="match status" value="1"/>
</dbReference>
<comment type="subcellular location">
    <subcellularLocation>
        <location evidence="1">Cell membrane</location>
    </subcellularLocation>
</comment>
<dbReference type="GO" id="GO:0042626">
    <property type="term" value="F:ATPase-coupled transmembrane transporter activity"/>
    <property type="evidence" value="ECO:0007669"/>
    <property type="project" value="TreeGrafter"/>
</dbReference>
<comment type="function">
    <text evidence="9">Probably part of an ABC transporter complex. Responsible for energy coupling to the transport system.</text>
</comment>
<dbReference type="PANTHER" id="PTHR43553:SF25">
    <property type="entry name" value="ABC-TYPE COBALT TRANSPORT SYSTEM, ATPASE COMPONENT"/>
    <property type="match status" value="1"/>
</dbReference>
<dbReference type="InterPro" id="IPR015856">
    <property type="entry name" value="ABC_transpr_CbiO/EcfA_su"/>
</dbReference>
<evidence type="ECO:0000256" key="5">
    <source>
        <dbReference type="ARBA" id="ARBA00022741"/>
    </source>
</evidence>
<keyword evidence="8" id="KW-0472">Membrane</keyword>
<evidence type="ECO:0000256" key="7">
    <source>
        <dbReference type="ARBA" id="ARBA00022967"/>
    </source>
</evidence>
<protein>
    <submittedName>
        <fullName evidence="11">ABC transporter ATP-binding protein</fullName>
    </submittedName>
</protein>
<evidence type="ECO:0000313" key="11">
    <source>
        <dbReference type="EMBL" id="HGI43499.1"/>
    </source>
</evidence>
<reference evidence="11" key="1">
    <citation type="journal article" date="2020" name="mSystems">
        <title>Genome- and Community-Level Interaction Insights into Carbon Utilization and Element Cycling Functions of Hydrothermarchaeota in Hydrothermal Sediment.</title>
        <authorList>
            <person name="Zhou Z."/>
            <person name="Liu Y."/>
            <person name="Xu W."/>
            <person name="Pan J."/>
            <person name="Luo Z.H."/>
            <person name="Li M."/>
        </authorList>
    </citation>
    <scope>NUCLEOTIDE SEQUENCE [LARGE SCALE GENOMIC DNA]</scope>
    <source>
        <strain evidence="11">SpSt-735</strain>
    </source>
</reference>
<dbReference type="Gene3D" id="3.40.50.300">
    <property type="entry name" value="P-loop containing nucleotide triphosphate hydrolases"/>
    <property type="match status" value="1"/>
</dbReference>
<keyword evidence="3" id="KW-0813">Transport</keyword>
<feature type="domain" description="ABC transporter" evidence="10">
    <location>
        <begin position="9"/>
        <end position="242"/>
    </location>
</feature>
<evidence type="ECO:0000256" key="3">
    <source>
        <dbReference type="ARBA" id="ARBA00022448"/>
    </source>
</evidence>
<gene>
    <name evidence="11" type="ORF">ENV17_03825</name>
</gene>
<keyword evidence="7" id="KW-1278">Translocase</keyword>
<organism evidence="11">
    <name type="scientific">Thermofilum pendens</name>
    <dbReference type="NCBI Taxonomy" id="2269"/>
    <lineage>
        <taxon>Archaea</taxon>
        <taxon>Thermoproteota</taxon>
        <taxon>Thermoprotei</taxon>
        <taxon>Thermofilales</taxon>
        <taxon>Thermofilaceae</taxon>
        <taxon>Thermofilum</taxon>
    </lineage>
</organism>
<comment type="similarity">
    <text evidence="2">Belongs to the ABC transporter superfamily.</text>
</comment>
<dbReference type="SMART" id="SM00382">
    <property type="entry name" value="AAA"/>
    <property type="match status" value="1"/>
</dbReference>
<dbReference type="GO" id="GO:0043190">
    <property type="term" value="C:ATP-binding cassette (ABC) transporter complex"/>
    <property type="evidence" value="ECO:0007669"/>
    <property type="project" value="TreeGrafter"/>
</dbReference>
<evidence type="ECO:0000256" key="2">
    <source>
        <dbReference type="ARBA" id="ARBA00005417"/>
    </source>
</evidence>
<keyword evidence="4" id="KW-1003">Cell membrane</keyword>
<keyword evidence="5" id="KW-0547">Nucleotide-binding</keyword>
<dbReference type="PROSITE" id="PS50893">
    <property type="entry name" value="ABC_TRANSPORTER_2"/>
    <property type="match status" value="1"/>
</dbReference>
<dbReference type="EMBL" id="DTFI01000090">
    <property type="protein sequence ID" value="HGI43499.1"/>
    <property type="molecule type" value="Genomic_DNA"/>
</dbReference>
<evidence type="ECO:0000256" key="8">
    <source>
        <dbReference type="ARBA" id="ARBA00023136"/>
    </source>
</evidence>
<dbReference type="Pfam" id="PF00005">
    <property type="entry name" value="ABC_tran"/>
    <property type="match status" value="1"/>
</dbReference>
<dbReference type="SUPFAM" id="SSF52540">
    <property type="entry name" value="P-loop containing nucleoside triphosphate hydrolases"/>
    <property type="match status" value="1"/>
</dbReference>
<sequence>MQREESVVIQVRDLYYTYPGGVEALRGVNLEVYQGEVLAIMGENGAGKTTLIKHFNGILRPTRGQVLVKGIDTRQASVAELSKIVGFVFQNPDHQLFADTVYEEVAFALRNFGYPEHVIENRVRWALNLMDLWKYRSKSPFSLSEGEKKRLTIASVLAYDPEIIVLDEPTAGQDYLQKEKISETINLLRLMNKTVVMVTHDVEFVTEHVDRVAVMTKGRILAVGPPQRVLCDTQLLRESRLVPPQLIKLSLILRRHNILNEQEYEWRADKLALKLVKILESDTNGGPSGI</sequence>
<evidence type="ECO:0000259" key="10">
    <source>
        <dbReference type="PROSITE" id="PS50893"/>
    </source>
</evidence>
<dbReference type="GO" id="GO:0016887">
    <property type="term" value="F:ATP hydrolysis activity"/>
    <property type="evidence" value="ECO:0007669"/>
    <property type="project" value="InterPro"/>
</dbReference>
<name>A0A7C4BAH6_THEPE</name>
<dbReference type="InterPro" id="IPR003593">
    <property type="entry name" value="AAA+_ATPase"/>
</dbReference>
<dbReference type="InterPro" id="IPR003439">
    <property type="entry name" value="ABC_transporter-like_ATP-bd"/>
</dbReference>
<keyword evidence="6 11" id="KW-0067">ATP-binding</keyword>
<dbReference type="CDD" id="cd03225">
    <property type="entry name" value="ABC_cobalt_CbiO_domain1"/>
    <property type="match status" value="1"/>
</dbReference>
<comment type="caution">
    <text evidence="11">The sequence shown here is derived from an EMBL/GenBank/DDBJ whole genome shotgun (WGS) entry which is preliminary data.</text>
</comment>
<proteinExistence type="inferred from homology"/>
<dbReference type="AlphaFoldDB" id="A0A7C4BAH6"/>
<evidence type="ECO:0000256" key="1">
    <source>
        <dbReference type="ARBA" id="ARBA00004236"/>
    </source>
</evidence>
<evidence type="ECO:0000256" key="9">
    <source>
        <dbReference type="ARBA" id="ARBA00025157"/>
    </source>
</evidence>
<dbReference type="InterPro" id="IPR027417">
    <property type="entry name" value="P-loop_NTPase"/>
</dbReference>
<dbReference type="GO" id="GO:0005524">
    <property type="term" value="F:ATP binding"/>
    <property type="evidence" value="ECO:0007669"/>
    <property type="project" value="UniProtKB-KW"/>
</dbReference>
<dbReference type="FunFam" id="3.40.50.300:FF:000224">
    <property type="entry name" value="Energy-coupling factor transporter ATP-binding protein EcfA"/>
    <property type="match status" value="1"/>
</dbReference>
<evidence type="ECO:0000256" key="4">
    <source>
        <dbReference type="ARBA" id="ARBA00022475"/>
    </source>
</evidence>
<accession>A0A7C4BAH6</accession>